<dbReference type="Proteomes" id="UP000199256">
    <property type="component" value="Unassembled WGS sequence"/>
</dbReference>
<accession>A0A1H7H3E5</accession>
<reference evidence="2" key="1">
    <citation type="submission" date="2016-10" db="EMBL/GenBank/DDBJ databases">
        <authorList>
            <person name="Varghese N."/>
            <person name="Submissions S."/>
        </authorList>
    </citation>
    <scope>NUCLEOTIDE SEQUENCE [LARGE SCALE GENOMIC DNA]</scope>
    <source>
        <strain evidence="2">DSM 241</strain>
    </source>
</reference>
<organism evidence="1 2">
    <name type="scientific">Ectothiorhodospira marina</name>
    <dbReference type="NCBI Taxonomy" id="1396821"/>
    <lineage>
        <taxon>Bacteria</taxon>
        <taxon>Pseudomonadati</taxon>
        <taxon>Pseudomonadota</taxon>
        <taxon>Gammaproteobacteria</taxon>
        <taxon>Chromatiales</taxon>
        <taxon>Ectothiorhodospiraceae</taxon>
        <taxon>Ectothiorhodospira</taxon>
    </lineage>
</organism>
<dbReference type="EMBL" id="FOAA01000002">
    <property type="protein sequence ID" value="SEK43802.1"/>
    <property type="molecule type" value="Genomic_DNA"/>
</dbReference>
<name>A0A1H7H3E5_9GAMM</name>
<protein>
    <submittedName>
        <fullName evidence="1">Uncharacterized protein</fullName>
    </submittedName>
</protein>
<dbReference type="OrthoDB" id="5785039at2"/>
<evidence type="ECO:0000313" key="1">
    <source>
        <dbReference type="EMBL" id="SEK43802.1"/>
    </source>
</evidence>
<sequence>MTEMMTKANDRFEANHYQAIHWIDERQDPALQTVDRAVRQGHYQTARTRFLKLAESSQIGVLQHIPQQDAVRLAGGLPTYTVARLFEHLPRPLGRAIVQSLPEGKREGVVVILNHRRQTPRSLRGRPLQG</sequence>
<proteinExistence type="predicted"/>
<gene>
    <name evidence="1" type="ORF">SAMN05444515_10230</name>
</gene>
<dbReference type="AlphaFoldDB" id="A0A1H7H3E5"/>
<dbReference type="STRING" id="1396821.SAMN05444515_10230"/>
<keyword evidence="2" id="KW-1185">Reference proteome</keyword>
<evidence type="ECO:0000313" key="2">
    <source>
        <dbReference type="Proteomes" id="UP000199256"/>
    </source>
</evidence>
<dbReference type="RefSeq" id="WP_090250627.1">
    <property type="nucleotide sequence ID" value="NZ_FOAA01000002.1"/>
</dbReference>
<dbReference type="SUPFAM" id="SSF158791">
    <property type="entry name" value="MgtE N-terminal domain-like"/>
    <property type="match status" value="1"/>
</dbReference>